<dbReference type="Gene3D" id="3.40.1580.10">
    <property type="entry name" value="SMI1/KNR4-like"/>
    <property type="match status" value="1"/>
</dbReference>
<dbReference type="AlphaFoldDB" id="A0A2A9FJI3"/>
<evidence type="ECO:0000313" key="1">
    <source>
        <dbReference type="EMBL" id="PFG50722.1"/>
    </source>
</evidence>
<reference evidence="1 2" key="1">
    <citation type="submission" date="2017-10" db="EMBL/GenBank/DDBJ databases">
        <title>Sequencing the genomes of 1000 actinobacteria strains.</title>
        <authorList>
            <person name="Klenk H.-P."/>
        </authorList>
    </citation>
    <scope>NUCLEOTIDE SEQUENCE [LARGE SCALE GENOMIC DNA]</scope>
    <source>
        <strain evidence="1 2">DSM 46092</strain>
    </source>
</reference>
<dbReference type="Proteomes" id="UP000243542">
    <property type="component" value="Unassembled WGS sequence"/>
</dbReference>
<proteinExistence type="predicted"/>
<dbReference type="RefSeq" id="WP_170069957.1">
    <property type="nucleotide sequence ID" value="NZ_JBIAKZ010000033.1"/>
</dbReference>
<comment type="caution">
    <text evidence="1">The sequence shown here is derived from an EMBL/GenBank/DDBJ whole genome shotgun (WGS) entry which is preliminary data.</text>
</comment>
<dbReference type="EMBL" id="PDJK01000002">
    <property type="protein sequence ID" value="PFG50722.1"/>
    <property type="molecule type" value="Genomic_DNA"/>
</dbReference>
<accession>A0A2A9FJI3</accession>
<dbReference type="Pfam" id="PF14568">
    <property type="entry name" value="SUKH_6"/>
    <property type="match status" value="1"/>
</dbReference>
<keyword evidence="2" id="KW-1185">Reference proteome</keyword>
<evidence type="ECO:0000313" key="2">
    <source>
        <dbReference type="Proteomes" id="UP000243542"/>
    </source>
</evidence>
<protein>
    <submittedName>
        <fullName evidence="1">SUKH superfamily protein</fullName>
    </submittedName>
</protein>
<gene>
    <name evidence="1" type="ORF">ATK36_5969</name>
</gene>
<organism evidence="1 2">
    <name type="scientific">Amycolatopsis sulphurea</name>
    <dbReference type="NCBI Taxonomy" id="76022"/>
    <lineage>
        <taxon>Bacteria</taxon>
        <taxon>Bacillati</taxon>
        <taxon>Actinomycetota</taxon>
        <taxon>Actinomycetes</taxon>
        <taxon>Pseudonocardiales</taxon>
        <taxon>Pseudonocardiaceae</taxon>
        <taxon>Amycolatopsis</taxon>
    </lineage>
</organism>
<dbReference type="InterPro" id="IPR037883">
    <property type="entry name" value="Knr4/Smi1-like_sf"/>
</dbReference>
<dbReference type="SUPFAM" id="SSF160631">
    <property type="entry name" value="SMI1/KNR4-like"/>
    <property type="match status" value="1"/>
</dbReference>
<name>A0A2A9FJI3_9PSEU</name>
<sequence length="199" mass="22594">MDQSQGRRSIDELAEAAGWTGSINQGRDWDTVERALGLTLPEDYKAMMSRFPSGFFRNAVWITNPIDARVDLGTFLREDVHEVVESFSGENGDFMEDTNYALFPAPGGLLPWGNDLQGGKFFWLTKGIDPNEWPVVYWSRDLFEWTEHDSGVVDAIMKILTCAGDDNIIRMDLGEEESIFRVPSTYMGNGGWLPHEEYR</sequence>